<sequence length="136" mass="15247">MSRAPRLCLSPPLIGHPRPRTSTRRPHRPRPWTSPHRPQCRPLARQLVLSYRPATKIDRKMAPGRKLGTSKRTPAGNREKVVIQQKTGSDLIASLCIAKSKDKYKDVPAIPIDLFKECHCSSKTVLTKPVKKAIAT</sequence>
<protein>
    <submittedName>
        <fullName evidence="2">Uncharacterized protein</fullName>
    </submittedName>
</protein>
<reference evidence="2 3" key="1">
    <citation type="journal article" date="2019" name="Sci. Rep.">
        <title>A high-quality genome of Eragrostis curvula grass provides insights into Poaceae evolution and supports new strategies to enhance forage quality.</title>
        <authorList>
            <person name="Carballo J."/>
            <person name="Santos B.A.C.M."/>
            <person name="Zappacosta D."/>
            <person name="Garbus I."/>
            <person name="Selva J.P."/>
            <person name="Gallo C.A."/>
            <person name="Diaz A."/>
            <person name="Albertini E."/>
            <person name="Caccamo M."/>
            <person name="Echenique V."/>
        </authorList>
    </citation>
    <scope>NUCLEOTIDE SEQUENCE [LARGE SCALE GENOMIC DNA]</scope>
    <source>
        <strain evidence="3">cv. Victoria</strain>
        <tissue evidence="2">Leaf</tissue>
    </source>
</reference>
<evidence type="ECO:0000256" key="1">
    <source>
        <dbReference type="SAM" id="MobiDB-lite"/>
    </source>
</evidence>
<feature type="region of interest" description="Disordered" evidence="1">
    <location>
        <begin position="54"/>
        <end position="81"/>
    </location>
</feature>
<dbReference type="EMBL" id="RWGY01000013">
    <property type="protein sequence ID" value="TVU25751.1"/>
    <property type="molecule type" value="Genomic_DNA"/>
</dbReference>
<organism evidence="2 3">
    <name type="scientific">Eragrostis curvula</name>
    <name type="common">weeping love grass</name>
    <dbReference type="NCBI Taxonomy" id="38414"/>
    <lineage>
        <taxon>Eukaryota</taxon>
        <taxon>Viridiplantae</taxon>
        <taxon>Streptophyta</taxon>
        <taxon>Embryophyta</taxon>
        <taxon>Tracheophyta</taxon>
        <taxon>Spermatophyta</taxon>
        <taxon>Magnoliopsida</taxon>
        <taxon>Liliopsida</taxon>
        <taxon>Poales</taxon>
        <taxon>Poaceae</taxon>
        <taxon>PACMAD clade</taxon>
        <taxon>Chloridoideae</taxon>
        <taxon>Eragrostideae</taxon>
        <taxon>Eragrostidinae</taxon>
        <taxon>Eragrostis</taxon>
    </lineage>
</organism>
<dbReference type="Gramene" id="TVU25751">
    <property type="protein sequence ID" value="TVU25751"/>
    <property type="gene ID" value="EJB05_28258"/>
</dbReference>
<accession>A0A5J9UR46</accession>
<feature type="compositionally biased region" description="Basic residues" evidence="1">
    <location>
        <begin position="17"/>
        <end position="30"/>
    </location>
</feature>
<gene>
    <name evidence="2" type="ORF">EJB05_28258</name>
</gene>
<name>A0A5J9UR46_9POAL</name>
<keyword evidence="3" id="KW-1185">Reference proteome</keyword>
<comment type="caution">
    <text evidence="2">The sequence shown here is derived from an EMBL/GenBank/DDBJ whole genome shotgun (WGS) entry which is preliminary data.</text>
</comment>
<proteinExistence type="predicted"/>
<evidence type="ECO:0000313" key="3">
    <source>
        <dbReference type="Proteomes" id="UP000324897"/>
    </source>
</evidence>
<dbReference type="AlphaFoldDB" id="A0A5J9UR46"/>
<dbReference type="Proteomes" id="UP000324897">
    <property type="component" value="Chromosome 2"/>
</dbReference>
<evidence type="ECO:0000313" key="2">
    <source>
        <dbReference type="EMBL" id="TVU25751.1"/>
    </source>
</evidence>
<feature type="region of interest" description="Disordered" evidence="1">
    <location>
        <begin position="1"/>
        <end position="39"/>
    </location>
</feature>